<dbReference type="Proteomes" id="UP001153269">
    <property type="component" value="Unassembled WGS sequence"/>
</dbReference>
<comment type="caution">
    <text evidence="1">The sequence shown here is derived from an EMBL/GenBank/DDBJ whole genome shotgun (WGS) entry which is preliminary data.</text>
</comment>
<gene>
    <name evidence="1" type="ORF">PLEPLA_LOCUS33927</name>
</gene>
<name>A0A9N7V5S8_PLEPL</name>
<sequence>MSKLDTPTHQRRQLNLTLFHLPASILSFNRKYTILLLFSGCSQRDTAAICTRTVGSRIRQTAGHTSQ</sequence>
<dbReference type="AlphaFoldDB" id="A0A9N7V5S8"/>
<evidence type="ECO:0000313" key="2">
    <source>
        <dbReference type="Proteomes" id="UP001153269"/>
    </source>
</evidence>
<accession>A0A9N7V5S8</accession>
<evidence type="ECO:0000313" key="1">
    <source>
        <dbReference type="EMBL" id="CAB1446189.1"/>
    </source>
</evidence>
<proteinExistence type="predicted"/>
<organism evidence="1 2">
    <name type="scientific">Pleuronectes platessa</name>
    <name type="common">European plaice</name>
    <dbReference type="NCBI Taxonomy" id="8262"/>
    <lineage>
        <taxon>Eukaryota</taxon>
        <taxon>Metazoa</taxon>
        <taxon>Chordata</taxon>
        <taxon>Craniata</taxon>
        <taxon>Vertebrata</taxon>
        <taxon>Euteleostomi</taxon>
        <taxon>Actinopterygii</taxon>
        <taxon>Neopterygii</taxon>
        <taxon>Teleostei</taxon>
        <taxon>Neoteleostei</taxon>
        <taxon>Acanthomorphata</taxon>
        <taxon>Carangaria</taxon>
        <taxon>Pleuronectiformes</taxon>
        <taxon>Pleuronectoidei</taxon>
        <taxon>Pleuronectidae</taxon>
        <taxon>Pleuronectes</taxon>
    </lineage>
</organism>
<protein>
    <submittedName>
        <fullName evidence="1">Uncharacterized protein</fullName>
    </submittedName>
</protein>
<keyword evidence="2" id="KW-1185">Reference proteome</keyword>
<dbReference type="EMBL" id="CADEAL010003907">
    <property type="protein sequence ID" value="CAB1446189.1"/>
    <property type="molecule type" value="Genomic_DNA"/>
</dbReference>
<reference evidence="1" key="1">
    <citation type="submission" date="2020-03" db="EMBL/GenBank/DDBJ databases">
        <authorList>
            <person name="Weist P."/>
        </authorList>
    </citation>
    <scope>NUCLEOTIDE SEQUENCE</scope>
</reference>